<accession>A0A4Y7SPH9</accession>
<keyword evidence="1" id="KW-1133">Transmembrane helix</keyword>
<dbReference type="Proteomes" id="UP000298030">
    <property type="component" value="Unassembled WGS sequence"/>
</dbReference>
<sequence length="202" mass="21848">MAGEKIIRRGMASREGGEVDFGLLFLNLVLFVRVLRGLPLWVLRFGGYCVFGGRRSIVGGASRASCIGVALRCRGVGGWMGRIGTHKAGGGGSAQWVGVLLCGGGQKRLLPNVEVRRDHALAMLGFFSRGNVVLVLLGNGMPVRLGLWHDGESPLTDPFSEQPEIVVRQDIPAEVATKSEDEEHDRFGKAFLRPPLFLESIP</sequence>
<evidence type="ECO:0000313" key="3">
    <source>
        <dbReference type="Proteomes" id="UP000298030"/>
    </source>
</evidence>
<evidence type="ECO:0000313" key="2">
    <source>
        <dbReference type="EMBL" id="TEB23611.1"/>
    </source>
</evidence>
<feature type="transmembrane region" description="Helical" evidence="1">
    <location>
        <begin position="21"/>
        <end position="42"/>
    </location>
</feature>
<proteinExistence type="predicted"/>
<reference evidence="2 3" key="1">
    <citation type="journal article" date="2019" name="Nat. Ecol. Evol.">
        <title>Megaphylogeny resolves global patterns of mushroom evolution.</title>
        <authorList>
            <person name="Varga T."/>
            <person name="Krizsan K."/>
            <person name="Foldi C."/>
            <person name="Dima B."/>
            <person name="Sanchez-Garcia M."/>
            <person name="Sanchez-Ramirez S."/>
            <person name="Szollosi G.J."/>
            <person name="Szarkandi J.G."/>
            <person name="Papp V."/>
            <person name="Albert L."/>
            <person name="Andreopoulos W."/>
            <person name="Angelini C."/>
            <person name="Antonin V."/>
            <person name="Barry K.W."/>
            <person name="Bougher N.L."/>
            <person name="Buchanan P."/>
            <person name="Buyck B."/>
            <person name="Bense V."/>
            <person name="Catcheside P."/>
            <person name="Chovatia M."/>
            <person name="Cooper J."/>
            <person name="Damon W."/>
            <person name="Desjardin D."/>
            <person name="Finy P."/>
            <person name="Geml J."/>
            <person name="Haridas S."/>
            <person name="Hughes K."/>
            <person name="Justo A."/>
            <person name="Karasinski D."/>
            <person name="Kautmanova I."/>
            <person name="Kiss B."/>
            <person name="Kocsube S."/>
            <person name="Kotiranta H."/>
            <person name="LaButti K.M."/>
            <person name="Lechner B.E."/>
            <person name="Liimatainen K."/>
            <person name="Lipzen A."/>
            <person name="Lukacs Z."/>
            <person name="Mihaltcheva S."/>
            <person name="Morgado L.N."/>
            <person name="Niskanen T."/>
            <person name="Noordeloos M.E."/>
            <person name="Ohm R.A."/>
            <person name="Ortiz-Santana B."/>
            <person name="Ovrebo C."/>
            <person name="Racz N."/>
            <person name="Riley R."/>
            <person name="Savchenko A."/>
            <person name="Shiryaev A."/>
            <person name="Soop K."/>
            <person name="Spirin V."/>
            <person name="Szebenyi C."/>
            <person name="Tomsovsky M."/>
            <person name="Tulloss R.E."/>
            <person name="Uehling J."/>
            <person name="Grigoriev I.V."/>
            <person name="Vagvolgyi C."/>
            <person name="Papp T."/>
            <person name="Martin F.M."/>
            <person name="Miettinen O."/>
            <person name="Hibbett D.S."/>
            <person name="Nagy L.G."/>
        </authorList>
    </citation>
    <scope>NUCLEOTIDE SEQUENCE [LARGE SCALE GENOMIC DNA]</scope>
    <source>
        <strain evidence="2 3">FP101781</strain>
    </source>
</reference>
<keyword evidence="1" id="KW-0472">Membrane</keyword>
<evidence type="ECO:0000256" key="1">
    <source>
        <dbReference type="SAM" id="Phobius"/>
    </source>
</evidence>
<keyword evidence="1" id="KW-0812">Transmembrane</keyword>
<protein>
    <submittedName>
        <fullName evidence="2">Uncharacterized protein</fullName>
    </submittedName>
</protein>
<comment type="caution">
    <text evidence="2">The sequence shown here is derived from an EMBL/GenBank/DDBJ whole genome shotgun (WGS) entry which is preliminary data.</text>
</comment>
<dbReference type="EMBL" id="QPFP01000076">
    <property type="protein sequence ID" value="TEB23611.1"/>
    <property type="molecule type" value="Genomic_DNA"/>
</dbReference>
<dbReference type="AlphaFoldDB" id="A0A4Y7SPH9"/>
<gene>
    <name evidence="2" type="ORF">FA13DRAFT_1914029</name>
</gene>
<keyword evidence="3" id="KW-1185">Reference proteome</keyword>
<organism evidence="2 3">
    <name type="scientific">Coprinellus micaceus</name>
    <name type="common">Glistening ink-cap mushroom</name>
    <name type="synonym">Coprinus micaceus</name>
    <dbReference type="NCBI Taxonomy" id="71717"/>
    <lineage>
        <taxon>Eukaryota</taxon>
        <taxon>Fungi</taxon>
        <taxon>Dikarya</taxon>
        <taxon>Basidiomycota</taxon>
        <taxon>Agaricomycotina</taxon>
        <taxon>Agaricomycetes</taxon>
        <taxon>Agaricomycetidae</taxon>
        <taxon>Agaricales</taxon>
        <taxon>Agaricineae</taxon>
        <taxon>Psathyrellaceae</taxon>
        <taxon>Coprinellus</taxon>
    </lineage>
</organism>
<name>A0A4Y7SPH9_COPMI</name>